<keyword evidence="3" id="KW-1185">Reference proteome</keyword>
<dbReference type="EMBL" id="CP010519">
    <property type="protein sequence ID" value="AJE83211.1"/>
    <property type="molecule type" value="Genomic_DNA"/>
</dbReference>
<sequence>MGDSAGPQLGHRRSLLLGSGAALTAPADSTGIPGGPRARRAPVRDPGSSTAGRRPAVRSAVPRMPGGQACLSVREYARPPGSGHHVRILGRRSRSPGSSRGRPAGPGAGRGPGGEPGGESPDATRR</sequence>
<dbReference type="KEGG" id="sals:SLNWT_2835"/>
<evidence type="ECO:0000313" key="3">
    <source>
        <dbReference type="Proteomes" id="UP000031523"/>
    </source>
</evidence>
<protein>
    <submittedName>
        <fullName evidence="2">Uncharacterized protein</fullName>
    </submittedName>
</protein>
<organism evidence="2 3">
    <name type="scientific">Streptomyces albus (strain ATCC 21838 / DSM 41398 / FERM P-419 / JCM 4703 / NBRC 107858)</name>
    <dbReference type="NCBI Taxonomy" id="1081613"/>
    <lineage>
        <taxon>Bacteria</taxon>
        <taxon>Bacillati</taxon>
        <taxon>Actinomycetota</taxon>
        <taxon>Actinomycetes</taxon>
        <taxon>Kitasatosporales</taxon>
        <taxon>Streptomycetaceae</taxon>
        <taxon>Streptomyces</taxon>
    </lineage>
</organism>
<accession>A0A0B5EWZ6</accession>
<evidence type="ECO:0000256" key="1">
    <source>
        <dbReference type="SAM" id="MobiDB-lite"/>
    </source>
</evidence>
<proteinExistence type="predicted"/>
<dbReference type="AlphaFoldDB" id="A0A0B5EWZ6"/>
<feature type="compositionally biased region" description="Gly residues" evidence="1">
    <location>
        <begin position="104"/>
        <end position="117"/>
    </location>
</feature>
<feature type="region of interest" description="Disordered" evidence="1">
    <location>
        <begin position="1"/>
        <end position="126"/>
    </location>
</feature>
<evidence type="ECO:0000313" key="2">
    <source>
        <dbReference type="EMBL" id="AJE83211.1"/>
    </source>
</evidence>
<dbReference type="Proteomes" id="UP000031523">
    <property type="component" value="Chromosome"/>
</dbReference>
<reference evidence="2 3" key="1">
    <citation type="submission" date="2015-01" db="EMBL/GenBank/DDBJ databases">
        <title>Enhanced salinomycin production by adjusting the supply of polyketide extender units in Streptomyce albus DSM 41398.</title>
        <authorList>
            <person name="Lu C."/>
        </authorList>
    </citation>
    <scope>NUCLEOTIDE SEQUENCE [LARGE SCALE GENOMIC DNA]</scope>
    <source>
        <strain evidence="3">ATCC 21838 / DSM 41398 / FERM P-419 / JCM 4703 / NBRC 107858</strain>
    </source>
</reference>
<feature type="compositionally biased region" description="Basic residues" evidence="1">
    <location>
        <begin position="84"/>
        <end position="94"/>
    </location>
</feature>
<gene>
    <name evidence="2" type="ORF">SLNWT_2835</name>
</gene>
<name>A0A0B5EWZ6_STRA4</name>